<dbReference type="AlphaFoldDB" id="C6PT21"/>
<proteinExistence type="predicted"/>
<sequence length="217" mass="26119">MEKILNVQQEKERILEEFRKETLPECYKAKKLIESKLNMEVRIRHTVTSETYPSGITQYYKYLEIDILENNVDYKTITIFYGSIENQMESQGTSFEDAVFEEFMYNLTYKSKDITEYKGNIWQKLLDTYIRDQVKFPDGNDYYIDSECYLWCDKEFPEPTEEDDDERYINVVNVKDITGIDIKEKWVDKMQCMEMTIYTDDEKITIDWEDGLKKVKI</sequence>
<dbReference type="RefSeq" id="WP_007060823.1">
    <property type="nucleotide sequence ID" value="NZ_ACVI01000026.1"/>
</dbReference>
<comment type="caution">
    <text evidence="1">The sequence shown here is derived from an EMBL/GenBank/DDBJ whole genome shotgun (WGS) entry which is preliminary data.</text>
</comment>
<dbReference type="KEGG" id="cck:Ccar_16230"/>
<dbReference type="EMBL" id="ACVI01000026">
    <property type="protein sequence ID" value="EET87656.1"/>
    <property type="molecule type" value="Genomic_DNA"/>
</dbReference>
<reference evidence="1 2" key="1">
    <citation type="submission" date="2009-06" db="EMBL/GenBank/DDBJ databases">
        <title>The draft genome of Clostridium carboxidivorans P7.</title>
        <authorList>
            <consortium name="US DOE Joint Genome Institute (JGI-PGF)"/>
            <person name="Lucas S."/>
            <person name="Copeland A."/>
            <person name="Lapidus A."/>
            <person name="Glavina del Rio T."/>
            <person name="Tice H."/>
            <person name="Bruce D."/>
            <person name="Goodwin L."/>
            <person name="Pitluck S."/>
            <person name="Larimer F."/>
            <person name="Land M.L."/>
            <person name="Hauser L."/>
            <person name="Hemme C.L."/>
        </authorList>
    </citation>
    <scope>NUCLEOTIDE SEQUENCE [LARGE SCALE GENOMIC DNA]</scope>
    <source>
        <strain evidence="1 2">P7</strain>
    </source>
</reference>
<dbReference type="Proteomes" id="UP000004198">
    <property type="component" value="Unassembled WGS sequence"/>
</dbReference>
<protein>
    <submittedName>
        <fullName evidence="1">Uncharacterized protein</fullName>
    </submittedName>
</protein>
<gene>
    <name evidence="1" type="ORF">CcarbDRAFT_1938</name>
</gene>
<evidence type="ECO:0000313" key="2">
    <source>
        <dbReference type="Proteomes" id="UP000004198"/>
    </source>
</evidence>
<name>C6PT21_9CLOT</name>
<dbReference type="PATRIC" id="fig|536227.13.peg.3404"/>
<organism evidence="1 2">
    <name type="scientific">Clostridium carboxidivorans P7</name>
    <dbReference type="NCBI Taxonomy" id="536227"/>
    <lineage>
        <taxon>Bacteria</taxon>
        <taxon>Bacillati</taxon>
        <taxon>Bacillota</taxon>
        <taxon>Clostridia</taxon>
        <taxon>Eubacteriales</taxon>
        <taxon>Clostridiaceae</taxon>
        <taxon>Clostridium</taxon>
    </lineage>
</organism>
<accession>C6PT21</accession>
<evidence type="ECO:0000313" key="1">
    <source>
        <dbReference type="EMBL" id="EET87656.1"/>
    </source>
</evidence>
<keyword evidence="2" id="KW-1185">Reference proteome</keyword>